<organism evidence="2 3">
    <name type="scientific">Rudanella paleaurantiibacter</name>
    <dbReference type="NCBI Taxonomy" id="2614655"/>
    <lineage>
        <taxon>Bacteria</taxon>
        <taxon>Pseudomonadati</taxon>
        <taxon>Bacteroidota</taxon>
        <taxon>Cytophagia</taxon>
        <taxon>Cytophagales</taxon>
        <taxon>Cytophagaceae</taxon>
        <taxon>Rudanella</taxon>
    </lineage>
</organism>
<gene>
    <name evidence="2" type="ORF">F5984_09235</name>
</gene>
<proteinExistence type="predicted"/>
<comment type="caution">
    <text evidence="2">The sequence shown here is derived from an EMBL/GenBank/DDBJ whole genome shotgun (WGS) entry which is preliminary data.</text>
</comment>
<keyword evidence="3" id="KW-1185">Reference proteome</keyword>
<dbReference type="RefSeq" id="WP_152123992.1">
    <property type="nucleotide sequence ID" value="NZ_WELI01000003.1"/>
</dbReference>
<sequence length="335" mass="35629">MKINLLILGLMLATTLTFAQNVIRVQNGQSLQTIIDDPAFVAGSVLLLDPGSYGDVIVRKRVSIIGSGYFNGTNEAQLEDVTFSSNNLTTSDGSLITGCSMRTITISRSNITVQRCRIYPSGFSTSVDIGNVNNARLVQCFIEGGIAIQWGATNFLIKNSIINGRIGTNFSSVQYTGVIAYNTMTYEACDVISLGTTNVNVTVANNILVTPATCNNANAQQNYRTDMFASFNNNIVRLGNYQSTNPSNVFLNVANMAGTLFTPAGTSLEGKYMLSVSSPAKGAGEGGTDCGAFGGADPYVLTGSPVGPVIQDLQVPATARQNETIQIRLRAKIQN</sequence>
<dbReference type="EMBL" id="WELI01000003">
    <property type="protein sequence ID" value="KAB7731003.1"/>
    <property type="molecule type" value="Genomic_DNA"/>
</dbReference>
<dbReference type="SUPFAM" id="SSF51126">
    <property type="entry name" value="Pectin lyase-like"/>
    <property type="match status" value="1"/>
</dbReference>
<name>A0A7J5TZT3_9BACT</name>
<feature type="signal peptide" evidence="1">
    <location>
        <begin position="1"/>
        <end position="19"/>
    </location>
</feature>
<dbReference type="AlphaFoldDB" id="A0A7J5TZT3"/>
<accession>A0A7J5TZT3</accession>
<evidence type="ECO:0000313" key="2">
    <source>
        <dbReference type="EMBL" id="KAB7731003.1"/>
    </source>
</evidence>
<keyword evidence="1" id="KW-0732">Signal</keyword>
<feature type="chain" id="PRO_5029531372" evidence="1">
    <location>
        <begin position="20"/>
        <end position="335"/>
    </location>
</feature>
<dbReference type="Proteomes" id="UP000488299">
    <property type="component" value="Unassembled WGS sequence"/>
</dbReference>
<evidence type="ECO:0000313" key="3">
    <source>
        <dbReference type="Proteomes" id="UP000488299"/>
    </source>
</evidence>
<dbReference type="InterPro" id="IPR011050">
    <property type="entry name" value="Pectin_lyase_fold/virulence"/>
</dbReference>
<protein>
    <submittedName>
        <fullName evidence="2">Right-handed parallel beta-helix repeat-containing protein</fullName>
    </submittedName>
</protein>
<evidence type="ECO:0000256" key="1">
    <source>
        <dbReference type="SAM" id="SignalP"/>
    </source>
</evidence>
<reference evidence="2 3" key="1">
    <citation type="submission" date="2019-10" db="EMBL/GenBank/DDBJ databases">
        <title>Rudanella paleaurantiibacter sp. nov., isolated from sludge.</title>
        <authorList>
            <person name="Xu S.Q."/>
        </authorList>
    </citation>
    <scope>NUCLEOTIDE SEQUENCE [LARGE SCALE GENOMIC DNA]</scope>
    <source>
        <strain evidence="2 3">HX-22-17</strain>
    </source>
</reference>